<proteinExistence type="predicted"/>
<reference evidence="2" key="1">
    <citation type="journal article" date="2023" name="Front. Plant Sci.">
        <title>Chromosomal-level genome assembly of Melastoma candidum provides insights into trichome evolution.</title>
        <authorList>
            <person name="Zhong Y."/>
            <person name="Wu W."/>
            <person name="Sun C."/>
            <person name="Zou P."/>
            <person name="Liu Y."/>
            <person name="Dai S."/>
            <person name="Zhou R."/>
        </authorList>
    </citation>
    <scope>NUCLEOTIDE SEQUENCE [LARGE SCALE GENOMIC DNA]</scope>
</reference>
<evidence type="ECO:0000313" key="2">
    <source>
        <dbReference type="Proteomes" id="UP001057402"/>
    </source>
</evidence>
<evidence type="ECO:0000313" key="1">
    <source>
        <dbReference type="EMBL" id="KAI4310700.1"/>
    </source>
</evidence>
<accession>A0ACB9LJ19</accession>
<keyword evidence="2" id="KW-1185">Reference proteome</keyword>
<name>A0ACB9LJ19_9MYRT</name>
<organism evidence="1 2">
    <name type="scientific">Melastoma candidum</name>
    <dbReference type="NCBI Taxonomy" id="119954"/>
    <lineage>
        <taxon>Eukaryota</taxon>
        <taxon>Viridiplantae</taxon>
        <taxon>Streptophyta</taxon>
        <taxon>Embryophyta</taxon>
        <taxon>Tracheophyta</taxon>
        <taxon>Spermatophyta</taxon>
        <taxon>Magnoliopsida</taxon>
        <taxon>eudicotyledons</taxon>
        <taxon>Gunneridae</taxon>
        <taxon>Pentapetalae</taxon>
        <taxon>rosids</taxon>
        <taxon>malvids</taxon>
        <taxon>Myrtales</taxon>
        <taxon>Melastomataceae</taxon>
        <taxon>Melastomatoideae</taxon>
        <taxon>Melastomateae</taxon>
        <taxon>Melastoma</taxon>
    </lineage>
</organism>
<sequence length="160" mass="18047">MMIDRVIDCGDDCGGGGRRKILPPGRFVGVHVVPPLHVVQIEGLAILQIIKRCKDLSPSLVTGQLLGLDVGSVLEVTNCFPFPTREEDNEVKAEGTNYQLKMMRYLREVNVDNNTVGWYQSTLFGSYQIMELIETFMNYQENISRCVCIIYNPSRSNQSE</sequence>
<dbReference type="Proteomes" id="UP001057402">
    <property type="component" value="Chromosome 11"/>
</dbReference>
<protein>
    <submittedName>
        <fullName evidence="1">Uncharacterized protein</fullName>
    </submittedName>
</protein>
<comment type="caution">
    <text evidence="1">The sequence shown here is derived from an EMBL/GenBank/DDBJ whole genome shotgun (WGS) entry which is preliminary data.</text>
</comment>
<dbReference type="EMBL" id="CM042890">
    <property type="protein sequence ID" value="KAI4310700.1"/>
    <property type="molecule type" value="Genomic_DNA"/>
</dbReference>
<gene>
    <name evidence="1" type="ORF">MLD38_035655</name>
</gene>